<proteinExistence type="inferred from homology"/>
<evidence type="ECO:0000313" key="9">
    <source>
        <dbReference type="EMBL" id="CAH2350792.1"/>
    </source>
</evidence>
<evidence type="ECO:0000259" key="8">
    <source>
        <dbReference type="Pfam" id="PF10744"/>
    </source>
</evidence>
<organism evidence="9 10">
    <name type="scientific">[Candida] railenensis</name>
    <dbReference type="NCBI Taxonomy" id="45579"/>
    <lineage>
        <taxon>Eukaryota</taxon>
        <taxon>Fungi</taxon>
        <taxon>Dikarya</taxon>
        <taxon>Ascomycota</taxon>
        <taxon>Saccharomycotina</taxon>
        <taxon>Pichiomycetes</taxon>
        <taxon>Debaryomycetaceae</taxon>
        <taxon>Kurtzmaniella</taxon>
    </lineage>
</organism>
<dbReference type="Pfam" id="PF10744">
    <property type="entry name" value="Med1"/>
    <property type="match status" value="1"/>
</dbReference>
<keyword evidence="3 7" id="KW-0805">Transcription regulation</keyword>
<evidence type="ECO:0000256" key="7">
    <source>
        <dbReference type="RuleBase" id="RU364059"/>
    </source>
</evidence>
<sequence>MAVSFNENISQSLELLYNHSSTFNLSIDLIQKLAQQLKLDTFKDKDAYTHVTTTSSDSNFKRLSIAGSLILIDIDFLDDDTILKVSVSSANHPDDGSESKVSPILSKEIVEGNTYLVKLNSKSNNLSFIGRSAEHILLQNLKYKSKKLNQFPANLRYLSSLDRLSLPQLDLFVYLDKIIKLLHSINEIEAVSDQWELPCVSSIGEVLANDADTGKLGVFLKIWQDYRFINHEAGKDICGKQYKLLFRVSNLKEGSEALGGNVLKESWELQGNQYSFIFDEDKAPTSASSNTSTSSSSASASSVAPSSLANKFLLSLDFNNSIIIPKSVLQYLDLYSFGETAFGEDDAAFLSLTKYKDISFSSDSKVILIKQDFPNEYISVNSVSIRTLNSILRVVPVLRNFSVLHNLVNSLAKKCASQFESYSIENEIEQANKKALKETLNLPGGIGSDELLGLSLSAENPILSSIQSIKPNEVDLDTFMEGEDQTITEQSEPEEELAKAFKTVVQLSIEDIDLTSPHLDVILGVFANVENESGKSVEIDVKFKISNGQIKSIGEDIDMTSDNSSERFIKALNLTEDVPECIKHVYLK</sequence>
<protein>
    <recommendedName>
        <fullName evidence="7">Mediator of RNA polymerase II transcription subunit 1</fullName>
    </recommendedName>
    <alternativeName>
        <fullName evidence="7">Mediator complex subunit 1</fullName>
    </alternativeName>
</protein>
<evidence type="ECO:0000256" key="2">
    <source>
        <dbReference type="ARBA" id="ARBA00006210"/>
    </source>
</evidence>
<dbReference type="Proteomes" id="UP000837801">
    <property type="component" value="Unassembled WGS sequence"/>
</dbReference>
<gene>
    <name evidence="9" type="ORF">CLIB1423_02S05270</name>
</gene>
<name>A0A9P0VWV4_9ASCO</name>
<comment type="caution">
    <text evidence="9">The sequence shown here is derived from an EMBL/GenBank/DDBJ whole genome shotgun (WGS) entry which is preliminary data.</text>
</comment>
<evidence type="ECO:0000256" key="6">
    <source>
        <dbReference type="ARBA" id="ARBA00023242"/>
    </source>
</evidence>
<keyword evidence="6 7" id="KW-0539">Nucleus</keyword>
<evidence type="ECO:0000256" key="1">
    <source>
        <dbReference type="ARBA" id="ARBA00004123"/>
    </source>
</evidence>
<dbReference type="AlphaFoldDB" id="A0A9P0VWV4"/>
<evidence type="ECO:0000256" key="4">
    <source>
        <dbReference type="ARBA" id="ARBA00023159"/>
    </source>
</evidence>
<feature type="domain" description="Mediator complex subunit Med1" evidence="8">
    <location>
        <begin position="11"/>
        <end position="411"/>
    </location>
</feature>
<dbReference type="EMBL" id="CAKXYY010000002">
    <property type="protein sequence ID" value="CAH2350792.1"/>
    <property type="molecule type" value="Genomic_DNA"/>
</dbReference>
<comment type="similarity">
    <text evidence="2 7">Belongs to the Mediator complex subunit 1 family.</text>
</comment>
<evidence type="ECO:0000256" key="5">
    <source>
        <dbReference type="ARBA" id="ARBA00023163"/>
    </source>
</evidence>
<dbReference type="GO" id="GO:0003712">
    <property type="term" value="F:transcription coregulator activity"/>
    <property type="evidence" value="ECO:0007669"/>
    <property type="project" value="InterPro"/>
</dbReference>
<dbReference type="GO" id="GO:0016592">
    <property type="term" value="C:mediator complex"/>
    <property type="evidence" value="ECO:0007669"/>
    <property type="project" value="InterPro"/>
</dbReference>
<comment type="function">
    <text evidence="7">Component of the Mediator complex, a coactivator involved in the regulated transcription of nearly all RNA polymerase II-dependent genes. Mediator functions as a bridge to convey information from gene-specific regulatory proteins to the basal RNA polymerase II transcription machinery. Mediator is recruited to promoters by direct interactions with regulatory proteins and serves as a scaffold for the assembly of a functional preinitiation complex with RNA polymerase II and the general transcription factors.</text>
</comment>
<comment type="subcellular location">
    <subcellularLocation>
        <location evidence="1 7">Nucleus</location>
    </subcellularLocation>
</comment>
<keyword evidence="10" id="KW-1185">Reference proteome</keyword>
<dbReference type="PANTHER" id="PTHR35041:SF4">
    <property type="entry name" value="MEDIATOR OF RNA POLYMERASE II TRANSCRIPTION SUBUNIT 1"/>
    <property type="match status" value="1"/>
</dbReference>
<dbReference type="OrthoDB" id="5310959at2759"/>
<evidence type="ECO:0000313" key="10">
    <source>
        <dbReference type="Proteomes" id="UP000837801"/>
    </source>
</evidence>
<keyword evidence="5 7" id="KW-0804">Transcription</keyword>
<accession>A0A9P0VWV4</accession>
<dbReference type="InterPro" id="IPR019680">
    <property type="entry name" value="Mediator_Med1"/>
</dbReference>
<dbReference type="PANTHER" id="PTHR35041">
    <property type="entry name" value="MEDIATOR OF RNA POLYMERASE II TRANSCRIPTION SUBUNIT 1"/>
    <property type="match status" value="1"/>
</dbReference>
<reference evidence="9" key="1">
    <citation type="submission" date="2022-03" db="EMBL/GenBank/DDBJ databases">
        <authorList>
            <person name="Legras J.-L."/>
            <person name="Devillers H."/>
            <person name="Grondin C."/>
        </authorList>
    </citation>
    <scope>NUCLEOTIDE SEQUENCE</scope>
    <source>
        <strain evidence="9">CLIB 1423</strain>
    </source>
</reference>
<keyword evidence="4 7" id="KW-0010">Activator</keyword>
<dbReference type="GO" id="GO:0045944">
    <property type="term" value="P:positive regulation of transcription by RNA polymerase II"/>
    <property type="evidence" value="ECO:0007669"/>
    <property type="project" value="UniProtKB-ARBA"/>
</dbReference>
<evidence type="ECO:0000256" key="3">
    <source>
        <dbReference type="ARBA" id="ARBA00023015"/>
    </source>
</evidence>